<dbReference type="Gene3D" id="2.10.70.10">
    <property type="entry name" value="Complement Module, domain 1"/>
    <property type="match status" value="2"/>
</dbReference>
<dbReference type="EMBL" id="JAIWYP010000016">
    <property type="protein sequence ID" value="KAH3696881.1"/>
    <property type="molecule type" value="Genomic_DNA"/>
</dbReference>
<reference evidence="5" key="1">
    <citation type="journal article" date="2019" name="bioRxiv">
        <title>The Genome of the Zebra Mussel, Dreissena polymorpha: A Resource for Invasive Species Research.</title>
        <authorList>
            <person name="McCartney M.A."/>
            <person name="Auch B."/>
            <person name="Kono T."/>
            <person name="Mallez S."/>
            <person name="Zhang Y."/>
            <person name="Obille A."/>
            <person name="Becker A."/>
            <person name="Abrahante J.E."/>
            <person name="Garbe J."/>
            <person name="Badalamenti J.P."/>
            <person name="Herman A."/>
            <person name="Mangelson H."/>
            <person name="Liachko I."/>
            <person name="Sullivan S."/>
            <person name="Sone E.D."/>
            <person name="Koren S."/>
            <person name="Silverstein K.A.T."/>
            <person name="Beckman K.B."/>
            <person name="Gohl D.M."/>
        </authorList>
    </citation>
    <scope>NUCLEOTIDE SEQUENCE</scope>
    <source>
        <strain evidence="5">Duluth1</strain>
        <tissue evidence="5">Whole animal</tissue>
    </source>
</reference>
<comment type="caution">
    <text evidence="5">The sequence shown here is derived from an EMBL/GenBank/DDBJ whole genome shotgun (WGS) entry which is preliminary data.</text>
</comment>
<name>A0A9D3YDP1_DREPO</name>
<dbReference type="AlphaFoldDB" id="A0A9D3YDP1"/>
<keyword evidence="2" id="KW-0768">Sushi</keyword>
<evidence type="ECO:0000313" key="5">
    <source>
        <dbReference type="EMBL" id="KAH3696881.1"/>
    </source>
</evidence>
<organism evidence="5 6">
    <name type="scientific">Dreissena polymorpha</name>
    <name type="common">Zebra mussel</name>
    <name type="synonym">Mytilus polymorpha</name>
    <dbReference type="NCBI Taxonomy" id="45954"/>
    <lineage>
        <taxon>Eukaryota</taxon>
        <taxon>Metazoa</taxon>
        <taxon>Spiralia</taxon>
        <taxon>Lophotrochozoa</taxon>
        <taxon>Mollusca</taxon>
        <taxon>Bivalvia</taxon>
        <taxon>Autobranchia</taxon>
        <taxon>Heteroconchia</taxon>
        <taxon>Euheterodonta</taxon>
        <taxon>Imparidentia</taxon>
        <taxon>Neoheterodontei</taxon>
        <taxon>Myida</taxon>
        <taxon>Dreissenoidea</taxon>
        <taxon>Dreissenidae</taxon>
        <taxon>Dreissena</taxon>
    </lineage>
</organism>
<dbReference type="InterPro" id="IPR000436">
    <property type="entry name" value="Sushi_SCR_CCP_dom"/>
</dbReference>
<dbReference type="Pfam" id="PF00084">
    <property type="entry name" value="Sushi"/>
    <property type="match status" value="1"/>
</dbReference>
<feature type="domain" description="Sushi" evidence="4">
    <location>
        <begin position="204"/>
        <end position="269"/>
    </location>
</feature>
<proteinExistence type="predicted"/>
<dbReference type="CDD" id="cd00033">
    <property type="entry name" value="CCP"/>
    <property type="match status" value="1"/>
</dbReference>
<dbReference type="InterPro" id="IPR035976">
    <property type="entry name" value="Sushi/SCR/CCP_sf"/>
</dbReference>
<dbReference type="SMART" id="SM00032">
    <property type="entry name" value="CCP"/>
    <property type="match status" value="2"/>
</dbReference>
<keyword evidence="3" id="KW-0812">Transmembrane</keyword>
<reference evidence="5" key="2">
    <citation type="submission" date="2020-11" db="EMBL/GenBank/DDBJ databases">
        <authorList>
            <person name="McCartney M.A."/>
            <person name="Auch B."/>
            <person name="Kono T."/>
            <person name="Mallez S."/>
            <person name="Becker A."/>
            <person name="Gohl D.M."/>
            <person name="Silverstein K.A.T."/>
            <person name="Koren S."/>
            <person name="Bechman K.B."/>
            <person name="Herman A."/>
            <person name="Abrahante J.E."/>
            <person name="Garbe J."/>
        </authorList>
    </citation>
    <scope>NUCLEOTIDE SEQUENCE</scope>
    <source>
        <strain evidence="5">Duluth1</strain>
        <tissue evidence="5">Whole animal</tissue>
    </source>
</reference>
<protein>
    <recommendedName>
        <fullName evidence="4">Sushi domain-containing protein</fullName>
    </recommendedName>
</protein>
<feature type="transmembrane region" description="Helical" evidence="3">
    <location>
        <begin position="20"/>
        <end position="44"/>
    </location>
</feature>
<keyword evidence="3" id="KW-1133">Transmembrane helix</keyword>
<keyword evidence="6" id="KW-1185">Reference proteome</keyword>
<dbReference type="InterPro" id="IPR003609">
    <property type="entry name" value="Pan_app"/>
</dbReference>
<comment type="caution">
    <text evidence="2">Lacks conserved residue(s) required for the propagation of feature annotation.</text>
</comment>
<evidence type="ECO:0000313" key="6">
    <source>
        <dbReference type="Proteomes" id="UP000828390"/>
    </source>
</evidence>
<dbReference type="PROSITE" id="PS50923">
    <property type="entry name" value="SUSHI"/>
    <property type="match status" value="1"/>
</dbReference>
<dbReference type="Proteomes" id="UP000828390">
    <property type="component" value="Unassembled WGS sequence"/>
</dbReference>
<keyword evidence="1" id="KW-1015">Disulfide bond</keyword>
<gene>
    <name evidence="5" type="ORF">DPMN_084361</name>
</gene>
<evidence type="ECO:0000256" key="2">
    <source>
        <dbReference type="PROSITE-ProRule" id="PRU00302"/>
    </source>
</evidence>
<evidence type="ECO:0000256" key="3">
    <source>
        <dbReference type="SAM" id="Phobius"/>
    </source>
</evidence>
<evidence type="ECO:0000259" key="4">
    <source>
        <dbReference type="PROSITE" id="PS50923"/>
    </source>
</evidence>
<dbReference type="SUPFAM" id="SSF57535">
    <property type="entry name" value="Complement control module/SCR domain"/>
    <property type="match status" value="2"/>
</dbReference>
<sequence>MRAMAGPYAFDNGTSVRSYYFIATALALVVMGVSQTMLSANCYISKTNVFRQVWQTDLKECLGLCKRRNRCAGVRYHSGSRHCSLLHTWPDSPYLNNNKEEPPVCTYVDISTWTSTELGPCNSHNCADTEECNWATENPLGYVCKPTECPSTTDVTEAHLMSLDTEIGIENRYKCSADYSGVGNAKTACFANATWSLTDFSCLKQCVRPNMEYERAVLERIDVKNNFALGTTVHFKCKNGYHSADLKGTRLVCNDKGKWSDYSLIGCCPHGERFVGRFCTKLYQGQLVSTTNGKQQYTKH</sequence>
<accession>A0A9D3YDP1</accession>
<dbReference type="Pfam" id="PF00024">
    <property type="entry name" value="PAN_1"/>
    <property type="match status" value="1"/>
</dbReference>
<keyword evidence="3" id="KW-0472">Membrane</keyword>
<evidence type="ECO:0000256" key="1">
    <source>
        <dbReference type="ARBA" id="ARBA00023157"/>
    </source>
</evidence>